<organism evidence="1 2">
    <name type="scientific">Streptococcus canis</name>
    <dbReference type="NCBI Taxonomy" id="1329"/>
    <lineage>
        <taxon>Bacteria</taxon>
        <taxon>Bacillati</taxon>
        <taxon>Bacillota</taxon>
        <taxon>Bacilli</taxon>
        <taxon>Lactobacillales</taxon>
        <taxon>Streptococcaceae</taxon>
        <taxon>Streptococcus</taxon>
    </lineage>
</organism>
<dbReference type="EMBL" id="UXEP01000047">
    <property type="protein sequence ID" value="VDC43583.1"/>
    <property type="molecule type" value="Genomic_DNA"/>
</dbReference>
<gene>
    <name evidence="1" type="ORF">FMV2238Y02_20910</name>
</gene>
<evidence type="ECO:0000313" key="2">
    <source>
        <dbReference type="Proteomes" id="UP000280759"/>
    </source>
</evidence>
<protein>
    <submittedName>
        <fullName evidence="1">Uncharacterized protein</fullName>
    </submittedName>
</protein>
<keyword evidence="2" id="KW-1185">Reference proteome</keyword>
<reference evidence="1 2" key="1">
    <citation type="submission" date="2018-10" db="EMBL/GenBank/DDBJ databases">
        <authorList>
            <consortium name="Molecular Microbiology and Infection Unit (UMMI)"/>
            <person name="Machado M."/>
        </authorList>
    </citation>
    <scope>NUCLEOTIDE SEQUENCE [LARGE SCALE GENOMIC DNA]</scope>
    <source>
        <strain evidence="1">FMV2238.02</strain>
    </source>
</reference>
<dbReference type="Proteomes" id="UP000280759">
    <property type="component" value="Unassembled WGS sequence"/>
</dbReference>
<dbReference type="AlphaFoldDB" id="A0A3P5XS71"/>
<proteinExistence type="predicted"/>
<accession>A0A3P5XS71</accession>
<sequence length="57" mass="7029">MQLFVKMKPCILWKYLILKVVELMQENLTDEDRLHLKFKTERLINLEKLFINKTKLH</sequence>
<name>A0A3P5XS71_STRCB</name>
<evidence type="ECO:0000313" key="1">
    <source>
        <dbReference type="EMBL" id="VDC43583.1"/>
    </source>
</evidence>